<keyword evidence="2" id="KW-1185">Reference proteome</keyword>
<dbReference type="Proteomes" id="UP000199071">
    <property type="component" value="Unassembled WGS sequence"/>
</dbReference>
<accession>A0A1G6B3D9</accession>
<dbReference type="EMBL" id="FMXQ01000002">
    <property type="protein sequence ID" value="SDB15187.1"/>
    <property type="molecule type" value="Genomic_DNA"/>
</dbReference>
<name>A0A1G6B3D9_9HYPH</name>
<dbReference type="STRING" id="665467.SAMN02982931_01180"/>
<proteinExistence type="predicted"/>
<evidence type="ECO:0000313" key="2">
    <source>
        <dbReference type="Proteomes" id="UP000199071"/>
    </source>
</evidence>
<protein>
    <submittedName>
        <fullName evidence="1">Uncharacterized protein</fullName>
    </submittedName>
</protein>
<reference evidence="1 2" key="1">
    <citation type="submission" date="2016-10" db="EMBL/GenBank/DDBJ databases">
        <authorList>
            <person name="de Groot N.N."/>
        </authorList>
    </citation>
    <scope>NUCLEOTIDE SEQUENCE [LARGE SCALE GENOMIC DNA]</scope>
    <source>
        <strain evidence="1 2">ATCC 35022</strain>
    </source>
</reference>
<sequence length="117" mass="12522">MEFIRSGLSERGAIDPFQHLPAGVGLLDSGWLSPAQDDLAKIADGNIDGGEEVELRVVLPGVALFNLLPERNHYTHATPNAPESREPMSEDVARVVNFFPVWDARPVAGCGGDSTLG</sequence>
<evidence type="ECO:0000313" key="1">
    <source>
        <dbReference type="EMBL" id="SDB15187.1"/>
    </source>
</evidence>
<organism evidence="1 2">
    <name type="scientific">Bauldia litoralis</name>
    <dbReference type="NCBI Taxonomy" id="665467"/>
    <lineage>
        <taxon>Bacteria</taxon>
        <taxon>Pseudomonadati</taxon>
        <taxon>Pseudomonadota</taxon>
        <taxon>Alphaproteobacteria</taxon>
        <taxon>Hyphomicrobiales</taxon>
        <taxon>Kaistiaceae</taxon>
        <taxon>Bauldia</taxon>
    </lineage>
</organism>
<dbReference type="AlphaFoldDB" id="A0A1G6B3D9"/>
<gene>
    <name evidence="1" type="ORF">SAMN02982931_01180</name>
</gene>